<dbReference type="SMART" id="SM00849">
    <property type="entry name" value="Lactamase_B"/>
    <property type="match status" value="1"/>
</dbReference>
<organism evidence="6 8">
    <name type="scientific">Sphingosinicella microcystinivorans</name>
    <dbReference type="NCBI Taxonomy" id="335406"/>
    <lineage>
        <taxon>Bacteria</taxon>
        <taxon>Pseudomonadati</taxon>
        <taxon>Pseudomonadota</taxon>
        <taxon>Alphaproteobacteria</taxon>
        <taxon>Sphingomonadales</taxon>
        <taxon>Sphingosinicellaceae</taxon>
        <taxon>Sphingosinicella</taxon>
    </lineage>
</organism>
<gene>
    <name evidence="7" type="ORF">DFR51_1108</name>
    <name evidence="6" type="ORF">SmB9_21800</name>
</gene>
<keyword evidence="2" id="KW-0479">Metal-binding</keyword>
<keyword evidence="4" id="KW-0862">Zinc</keyword>
<dbReference type="KEGG" id="smic:SmB9_21800"/>
<dbReference type="EMBL" id="RBWX01000007">
    <property type="protein sequence ID" value="RKS91542.1"/>
    <property type="molecule type" value="Genomic_DNA"/>
</dbReference>
<protein>
    <submittedName>
        <fullName evidence="7">Glyoxylase-like metal-dependent hydrolase (Beta-lactamase superfamily II)</fullName>
    </submittedName>
    <submittedName>
        <fullName evidence="6">MBL fold metallo-hydrolase</fullName>
    </submittedName>
</protein>
<evidence type="ECO:0000256" key="3">
    <source>
        <dbReference type="ARBA" id="ARBA00022801"/>
    </source>
</evidence>
<dbReference type="InterPro" id="IPR036866">
    <property type="entry name" value="RibonucZ/Hydroxyglut_hydro"/>
</dbReference>
<dbReference type="Proteomes" id="UP000275727">
    <property type="component" value="Chromosome"/>
</dbReference>
<evidence type="ECO:0000313" key="7">
    <source>
        <dbReference type="EMBL" id="RKS91542.1"/>
    </source>
</evidence>
<proteinExistence type="inferred from homology"/>
<dbReference type="RefSeq" id="WP_121047981.1">
    <property type="nucleotide sequence ID" value="NZ_AP018711.1"/>
</dbReference>
<accession>A0AAD1D630</accession>
<keyword evidence="3" id="KW-0378">Hydrolase</keyword>
<dbReference type="PANTHER" id="PTHR42978:SF6">
    <property type="entry name" value="QUORUM-QUENCHING LACTONASE YTNP-RELATED"/>
    <property type="match status" value="1"/>
</dbReference>
<sequence length="301" mass="33416">MDRFRIGDMTLHRIEEWQGGFAPPAAMFRGFDEALWQPHEHELVPDYHQAETGLIYGFLQSWLIDTGAERILFDTGAGNDKERPGIPIFGGLQTEFLDRLGAAGFQPGDIDTVVCSHLHIDHVGWNTIRSDDGWKATFPNARYILPLGDRAYWDPNDDSAEPSATGKAVNAGVFEDSVQPLIDQNRVEWAEDGFEVLPGIDLFAVAGHTPGHLAMRVHSNGDSALFVGDVLHHPIQIHNPDWNSQFCEDQDRARESRRAVLEEAAQRGSLLVPAHFGGVHAVRVLPEGSVFKPVYSPERLA</sequence>
<evidence type="ECO:0000313" key="8">
    <source>
        <dbReference type="Proteomes" id="UP000275727"/>
    </source>
</evidence>
<evidence type="ECO:0000259" key="5">
    <source>
        <dbReference type="SMART" id="SM00849"/>
    </source>
</evidence>
<reference evidence="7 9" key="2">
    <citation type="submission" date="2018-10" db="EMBL/GenBank/DDBJ databases">
        <title>Genomic Encyclopedia of Type Strains, Phase IV (KMG-IV): sequencing the most valuable type-strain genomes for metagenomic binning, comparative biology and taxonomic classification.</title>
        <authorList>
            <person name="Goeker M."/>
        </authorList>
    </citation>
    <scope>NUCLEOTIDE SEQUENCE [LARGE SCALE GENOMIC DNA]</scope>
    <source>
        <strain evidence="7 9">DSM 19791</strain>
    </source>
</reference>
<dbReference type="InterPro" id="IPR051013">
    <property type="entry name" value="MBL_superfamily_lactonases"/>
</dbReference>
<dbReference type="Proteomes" id="UP000276029">
    <property type="component" value="Unassembled WGS sequence"/>
</dbReference>
<evidence type="ECO:0000256" key="4">
    <source>
        <dbReference type="ARBA" id="ARBA00022833"/>
    </source>
</evidence>
<dbReference type="AlphaFoldDB" id="A0AAD1D630"/>
<dbReference type="GO" id="GO:0046872">
    <property type="term" value="F:metal ion binding"/>
    <property type="evidence" value="ECO:0007669"/>
    <property type="project" value="UniProtKB-KW"/>
</dbReference>
<evidence type="ECO:0000313" key="9">
    <source>
        <dbReference type="Proteomes" id="UP000276029"/>
    </source>
</evidence>
<dbReference type="GO" id="GO:0016787">
    <property type="term" value="F:hydrolase activity"/>
    <property type="evidence" value="ECO:0007669"/>
    <property type="project" value="UniProtKB-KW"/>
</dbReference>
<evidence type="ECO:0000256" key="1">
    <source>
        <dbReference type="ARBA" id="ARBA00007749"/>
    </source>
</evidence>
<dbReference type="InterPro" id="IPR001279">
    <property type="entry name" value="Metallo-B-lactamas"/>
</dbReference>
<name>A0AAD1D630_SPHMI</name>
<dbReference type="Pfam" id="PF00753">
    <property type="entry name" value="Lactamase_B"/>
    <property type="match status" value="1"/>
</dbReference>
<feature type="domain" description="Metallo-beta-lactamase" evidence="5">
    <location>
        <begin position="58"/>
        <end position="275"/>
    </location>
</feature>
<dbReference type="Gene3D" id="3.60.15.10">
    <property type="entry name" value="Ribonuclease Z/Hydroxyacylglutathione hydrolase-like"/>
    <property type="match status" value="1"/>
</dbReference>
<dbReference type="EMBL" id="AP018711">
    <property type="protein sequence ID" value="BBE34522.1"/>
    <property type="molecule type" value="Genomic_DNA"/>
</dbReference>
<evidence type="ECO:0000256" key="2">
    <source>
        <dbReference type="ARBA" id="ARBA00022723"/>
    </source>
</evidence>
<comment type="similarity">
    <text evidence="1">Belongs to the metallo-beta-lactamase superfamily.</text>
</comment>
<dbReference type="PANTHER" id="PTHR42978">
    <property type="entry name" value="QUORUM-QUENCHING LACTONASE YTNP-RELATED-RELATED"/>
    <property type="match status" value="1"/>
</dbReference>
<dbReference type="SUPFAM" id="SSF56281">
    <property type="entry name" value="Metallo-hydrolase/oxidoreductase"/>
    <property type="match status" value="1"/>
</dbReference>
<evidence type="ECO:0000313" key="6">
    <source>
        <dbReference type="EMBL" id="BBE34522.1"/>
    </source>
</evidence>
<dbReference type="CDD" id="cd16277">
    <property type="entry name" value="metallo-hydrolase-like_MBL-fold"/>
    <property type="match status" value="1"/>
</dbReference>
<keyword evidence="9" id="KW-1185">Reference proteome</keyword>
<reference evidence="6 8" key="1">
    <citation type="submission" date="2018-06" db="EMBL/GenBank/DDBJ databases">
        <title>Complete Genome Sequence of the Microcystin-Degrading Bacterium Sphingosinicella microcystinivorans Strain B-9.</title>
        <authorList>
            <person name="Jin H."/>
            <person name="Nishizawa T."/>
            <person name="Guo Y."/>
            <person name="Nishizawa A."/>
            <person name="Park H."/>
            <person name="Kato H."/>
            <person name="Tsuji K."/>
            <person name="Harada K."/>
        </authorList>
    </citation>
    <scope>NUCLEOTIDE SEQUENCE [LARGE SCALE GENOMIC DNA]</scope>
    <source>
        <strain evidence="6 8">B9</strain>
    </source>
</reference>